<evidence type="ECO:0000313" key="1">
    <source>
        <dbReference type="EMBL" id="MCI86501.1"/>
    </source>
</evidence>
<dbReference type="Proteomes" id="UP000265520">
    <property type="component" value="Unassembled WGS sequence"/>
</dbReference>
<reference evidence="1 2" key="1">
    <citation type="journal article" date="2018" name="Front. Plant Sci.">
        <title>Red Clover (Trifolium pratense) and Zigzag Clover (T. medium) - A Picture of Genomic Similarities and Differences.</title>
        <authorList>
            <person name="Dluhosova J."/>
            <person name="Istvanek J."/>
            <person name="Nedelnik J."/>
            <person name="Repkova J."/>
        </authorList>
    </citation>
    <scope>NUCLEOTIDE SEQUENCE [LARGE SCALE GENOMIC DNA]</scope>
    <source>
        <strain evidence="2">cv. 10/8</strain>
        <tissue evidence="1">Leaf</tissue>
    </source>
</reference>
<sequence>MTSSVVFLFRSGEQDGNFVHAGASTLKL</sequence>
<accession>A0A392VHR7</accession>
<evidence type="ECO:0000313" key="2">
    <source>
        <dbReference type="Proteomes" id="UP000265520"/>
    </source>
</evidence>
<comment type="caution">
    <text evidence="1">The sequence shown here is derived from an EMBL/GenBank/DDBJ whole genome shotgun (WGS) entry which is preliminary data.</text>
</comment>
<name>A0A392VHR7_9FABA</name>
<keyword evidence="2" id="KW-1185">Reference proteome</keyword>
<dbReference type="EMBL" id="LXQA011142403">
    <property type="protein sequence ID" value="MCI86501.1"/>
    <property type="molecule type" value="Genomic_DNA"/>
</dbReference>
<organism evidence="1 2">
    <name type="scientific">Trifolium medium</name>
    <dbReference type="NCBI Taxonomy" id="97028"/>
    <lineage>
        <taxon>Eukaryota</taxon>
        <taxon>Viridiplantae</taxon>
        <taxon>Streptophyta</taxon>
        <taxon>Embryophyta</taxon>
        <taxon>Tracheophyta</taxon>
        <taxon>Spermatophyta</taxon>
        <taxon>Magnoliopsida</taxon>
        <taxon>eudicotyledons</taxon>
        <taxon>Gunneridae</taxon>
        <taxon>Pentapetalae</taxon>
        <taxon>rosids</taxon>
        <taxon>fabids</taxon>
        <taxon>Fabales</taxon>
        <taxon>Fabaceae</taxon>
        <taxon>Papilionoideae</taxon>
        <taxon>50 kb inversion clade</taxon>
        <taxon>NPAAA clade</taxon>
        <taxon>Hologalegina</taxon>
        <taxon>IRL clade</taxon>
        <taxon>Trifolieae</taxon>
        <taxon>Trifolium</taxon>
    </lineage>
</organism>
<protein>
    <submittedName>
        <fullName evidence="1">Uncharacterized protein</fullName>
    </submittedName>
</protein>
<dbReference type="AlphaFoldDB" id="A0A392VHR7"/>
<proteinExistence type="predicted"/>
<feature type="non-terminal residue" evidence="1">
    <location>
        <position position="28"/>
    </location>
</feature>